<feature type="transmembrane region" description="Helical" evidence="1">
    <location>
        <begin position="45"/>
        <end position="64"/>
    </location>
</feature>
<evidence type="ECO:0000259" key="2">
    <source>
        <dbReference type="Pfam" id="PF13400"/>
    </source>
</evidence>
<evidence type="ECO:0000313" key="4">
    <source>
        <dbReference type="Proteomes" id="UP000604117"/>
    </source>
</evidence>
<dbReference type="Proteomes" id="UP000604117">
    <property type="component" value="Unassembled WGS sequence"/>
</dbReference>
<accession>A0ABQ4CS64</accession>
<comment type="caution">
    <text evidence="3">The sequence shown here is derived from an EMBL/GenBank/DDBJ whole genome shotgun (WGS) entry which is preliminary data.</text>
</comment>
<sequence length="173" mass="17675">MIATVSEPSRVPPWAGRTVSRARLGARTVAAWVQRRTGGGDAGHVTPFVVILMVALLAVAGLVLDGGLALSAKVQALDVAQAAARAGAQQLDLMQYRTNNVAVLDPARASAAARTWLATTGVDGDATATTTTVTVTVRRTSDTQLLQLIGVGQLHVSATATATAVQGITAPNL</sequence>
<dbReference type="EMBL" id="BONE01000027">
    <property type="protein sequence ID" value="GIF74129.1"/>
    <property type="molecule type" value="Genomic_DNA"/>
</dbReference>
<feature type="domain" description="Putative Flp pilus-assembly TadG-like N-terminal" evidence="2">
    <location>
        <begin position="44"/>
        <end position="90"/>
    </location>
</feature>
<keyword evidence="1" id="KW-1133">Transmembrane helix</keyword>
<keyword evidence="1" id="KW-0472">Membrane</keyword>
<name>A0ABQ4CS64_9ACTN</name>
<protein>
    <recommendedName>
        <fullName evidence="2">Putative Flp pilus-assembly TadG-like N-terminal domain-containing protein</fullName>
    </recommendedName>
</protein>
<organism evidence="3 4">
    <name type="scientific">Asanoa siamensis</name>
    <dbReference type="NCBI Taxonomy" id="926357"/>
    <lineage>
        <taxon>Bacteria</taxon>
        <taxon>Bacillati</taxon>
        <taxon>Actinomycetota</taxon>
        <taxon>Actinomycetes</taxon>
        <taxon>Micromonosporales</taxon>
        <taxon>Micromonosporaceae</taxon>
        <taxon>Asanoa</taxon>
    </lineage>
</organism>
<dbReference type="InterPro" id="IPR028087">
    <property type="entry name" value="Tad_N"/>
</dbReference>
<keyword evidence="1" id="KW-0812">Transmembrane</keyword>
<reference evidence="3 4" key="1">
    <citation type="submission" date="2021-01" db="EMBL/GenBank/DDBJ databases">
        <title>Whole genome shotgun sequence of Asanoa siamensis NBRC 107932.</title>
        <authorList>
            <person name="Komaki H."/>
            <person name="Tamura T."/>
        </authorList>
    </citation>
    <scope>NUCLEOTIDE SEQUENCE [LARGE SCALE GENOMIC DNA]</scope>
    <source>
        <strain evidence="3 4">NBRC 107932</strain>
    </source>
</reference>
<keyword evidence="4" id="KW-1185">Reference proteome</keyword>
<evidence type="ECO:0000256" key="1">
    <source>
        <dbReference type="SAM" id="Phobius"/>
    </source>
</evidence>
<gene>
    <name evidence="3" type="ORF">Asi02nite_36470</name>
</gene>
<evidence type="ECO:0000313" key="3">
    <source>
        <dbReference type="EMBL" id="GIF74129.1"/>
    </source>
</evidence>
<proteinExistence type="predicted"/>
<dbReference type="Pfam" id="PF13400">
    <property type="entry name" value="Tad"/>
    <property type="match status" value="1"/>
</dbReference>